<feature type="transmembrane region" description="Helical" evidence="1">
    <location>
        <begin position="160"/>
        <end position="178"/>
    </location>
</feature>
<evidence type="ECO:0000313" key="2">
    <source>
        <dbReference type="EMBL" id="MDA0178585.1"/>
    </source>
</evidence>
<comment type="caution">
    <text evidence="2">The sequence shown here is derived from an EMBL/GenBank/DDBJ whole genome shotgun (WGS) entry which is preliminary data.</text>
</comment>
<evidence type="ECO:0000256" key="1">
    <source>
        <dbReference type="SAM" id="Phobius"/>
    </source>
</evidence>
<dbReference type="Pfam" id="PF14808">
    <property type="entry name" value="TMEM164"/>
    <property type="match status" value="1"/>
</dbReference>
<feature type="transmembrane region" description="Helical" evidence="1">
    <location>
        <begin position="42"/>
        <end position="62"/>
    </location>
</feature>
<feature type="transmembrane region" description="Helical" evidence="1">
    <location>
        <begin position="12"/>
        <end position="30"/>
    </location>
</feature>
<organism evidence="2 3">
    <name type="scientific">Mesoflavibacter profundi</name>
    <dbReference type="NCBI Taxonomy" id="2708110"/>
    <lineage>
        <taxon>Bacteria</taxon>
        <taxon>Pseudomonadati</taxon>
        <taxon>Bacteroidota</taxon>
        <taxon>Flavobacteriia</taxon>
        <taxon>Flavobacteriales</taxon>
        <taxon>Flavobacteriaceae</taxon>
        <taxon>Mesoflavibacter</taxon>
    </lineage>
</organism>
<reference evidence="2" key="1">
    <citation type="submission" date="2022-11" db="EMBL/GenBank/DDBJ databases">
        <title>Refractory cell wall polysaccharides provide important carbon source for microbial heterotrophs in the hadal ocean.</title>
        <authorList>
            <person name="Zhu X."/>
        </authorList>
    </citation>
    <scope>NUCLEOTIDE SEQUENCE</scope>
    <source>
        <strain evidence="2">MTRN7</strain>
    </source>
</reference>
<evidence type="ECO:0000313" key="3">
    <source>
        <dbReference type="Proteomes" id="UP001149142"/>
    </source>
</evidence>
<keyword evidence="1" id="KW-1133">Transmembrane helix</keyword>
<keyword evidence="3" id="KW-1185">Reference proteome</keyword>
<feature type="transmembrane region" description="Helical" evidence="1">
    <location>
        <begin position="128"/>
        <end position="148"/>
    </location>
</feature>
<dbReference type="Proteomes" id="UP001149142">
    <property type="component" value="Unassembled WGS sequence"/>
</dbReference>
<name>A0ABT4S488_9FLAO</name>
<accession>A0ABT4S488</accession>
<keyword evidence="1" id="KW-0472">Membrane</keyword>
<feature type="transmembrane region" description="Helical" evidence="1">
    <location>
        <begin position="101"/>
        <end position="122"/>
    </location>
</feature>
<dbReference type="EMBL" id="JAPFGC010000002">
    <property type="protein sequence ID" value="MDA0178585.1"/>
    <property type="molecule type" value="Genomic_DNA"/>
</dbReference>
<gene>
    <name evidence="2" type="ORF">OOZ35_13865</name>
</gene>
<keyword evidence="1" id="KW-0812">Transmembrane</keyword>
<dbReference type="InterPro" id="IPR011737">
    <property type="entry name" value="CHP02206_TP0381"/>
</dbReference>
<sequence>MPLTQRVLFGSLEHLLPIILAIGFGFLIIVYSKKQTLKTQHLIFNLLGVLVSGIMVLFHLYQIGFTTYNLQTDLPLFLCSFMGLFIVVFTVSKSYLLFEILLFWIILGTIQGVITPDIAIGFPSFDYFRYWIVHLGLILIILYAISVLKFKPTLKSVVKSFLVLQVYALILMAINYLLNSNYSYLNKKPISASVLDYLGDWPYYIIKVEVMLLPAFLIVYLPFHLFGKQSVKTQ</sequence>
<dbReference type="RefSeq" id="WP_270005846.1">
    <property type="nucleotide sequence ID" value="NZ_CAXQEU010000061.1"/>
</dbReference>
<proteinExistence type="predicted"/>
<feature type="transmembrane region" description="Helical" evidence="1">
    <location>
        <begin position="74"/>
        <end position="92"/>
    </location>
</feature>
<dbReference type="NCBIfam" id="TIGR02206">
    <property type="entry name" value="intg_mem_TP0381"/>
    <property type="match status" value="1"/>
</dbReference>
<protein>
    <submittedName>
        <fullName evidence="2">TIGR02206 family membrane protein</fullName>
    </submittedName>
</protein>
<feature type="transmembrane region" description="Helical" evidence="1">
    <location>
        <begin position="201"/>
        <end position="223"/>
    </location>
</feature>